<dbReference type="SMART" id="SM00147">
    <property type="entry name" value="RasGEF"/>
    <property type="match status" value="1"/>
</dbReference>
<evidence type="ECO:0000256" key="1">
    <source>
        <dbReference type="ARBA" id="ARBA00022658"/>
    </source>
</evidence>
<feature type="domain" description="Ras-GEF" evidence="5">
    <location>
        <begin position="33"/>
        <end position="269"/>
    </location>
</feature>
<feature type="region of interest" description="Disordered" evidence="3">
    <location>
        <begin position="276"/>
        <end position="321"/>
    </location>
</feature>
<evidence type="ECO:0000259" key="4">
    <source>
        <dbReference type="PROSITE" id="PS50003"/>
    </source>
</evidence>
<dbReference type="InterPro" id="IPR001895">
    <property type="entry name" value="RASGEF_cat_dom"/>
</dbReference>
<evidence type="ECO:0000256" key="2">
    <source>
        <dbReference type="PROSITE-ProRule" id="PRU00168"/>
    </source>
</evidence>
<dbReference type="Proteomes" id="UP001158576">
    <property type="component" value="Chromosome PAR"/>
</dbReference>
<protein>
    <submittedName>
        <fullName evidence="6">Oidioi.mRNA.OKI2018_I69.PAR.g10958.t1.cds</fullName>
    </submittedName>
</protein>
<dbReference type="InterPro" id="IPR036964">
    <property type="entry name" value="RASGEF_cat_dom_sf"/>
</dbReference>
<dbReference type="InterPro" id="IPR011993">
    <property type="entry name" value="PH-like_dom_sf"/>
</dbReference>
<dbReference type="Pfam" id="PF00617">
    <property type="entry name" value="RasGEF"/>
    <property type="match status" value="1"/>
</dbReference>
<dbReference type="InterPro" id="IPR023578">
    <property type="entry name" value="Ras_GEF_dom_sf"/>
</dbReference>
<evidence type="ECO:0000313" key="6">
    <source>
        <dbReference type="EMBL" id="CAG5085659.1"/>
    </source>
</evidence>
<dbReference type="InterPro" id="IPR008937">
    <property type="entry name" value="Ras-like_GEF"/>
</dbReference>
<dbReference type="InterPro" id="IPR001849">
    <property type="entry name" value="PH_domain"/>
</dbReference>
<proteinExistence type="predicted"/>
<dbReference type="PROSITE" id="PS50009">
    <property type="entry name" value="RASGEF_CAT"/>
    <property type="match status" value="1"/>
</dbReference>
<dbReference type="PANTHER" id="PTHR23113">
    <property type="entry name" value="GUANINE NUCLEOTIDE EXCHANGE FACTOR"/>
    <property type="match status" value="1"/>
</dbReference>
<evidence type="ECO:0000313" key="7">
    <source>
        <dbReference type="Proteomes" id="UP001158576"/>
    </source>
</evidence>
<evidence type="ECO:0000259" key="5">
    <source>
        <dbReference type="PROSITE" id="PS50009"/>
    </source>
</evidence>
<organism evidence="6 7">
    <name type="scientific">Oikopleura dioica</name>
    <name type="common">Tunicate</name>
    <dbReference type="NCBI Taxonomy" id="34765"/>
    <lineage>
        <taxon>Eukaryota</taxon>
        <taxon>Metazoa</taxon>
        <taxon>Chordata</taxon>
        <taxon>Tunicata</taxon>
        <taxon>Appendicularia</taxon>
        <taxon>Copelata</taxon>
        <taxon>Oikopleuridae</taxon>
        <taxon>Oikopleura</taxon>
    </lineage>
</organism>
<evidence type="ECO:0000256" key="3">
    <source>
        <dbReference type="SAM" id="MobiDB-lite"/>
    </source>
</evidence>
<dbReference type="SMART" id="SM00233">
    <property type="entry name" value="PH"/>
    <property type="match status" value="1"/>
</dbReference>
<dbReference type="EMBL" id="OU015568">
    <property type="protein sequence ID" value="CAG5085659.1"/>
    <property type="molecule type" value="Genomic_DNA"/>
</dbReference>
<name>A0ABN7RTC5_OIKDI</name>
<dbReference type="PROSITE" id="PS50003">
    <property type="entry name" value="PH_DOMAIN"/>
    <property type="match status" value="1"/>
</dbReference>
<keyword evidence="7" id="KW-1185">Reference proteome</keyword>
<dbReference type="SUPFAM" id="SSF50729">
    <property type="entry name" value="PH domain-like"/>
    <property type="match status" value="1"/>
</dbReference>
<dbReference type="SUPFAM" id="SSF48366">
    <property type="entry name" value="Ras GEF"/>
    <property type="match status" value="1"/>
</dbReference>
<dbReference type="Gene3D" id="1.10.840.10">
    <property type="entry name" value="Ras guanine-nucleotide exchange factors catalytic domain"/>
    <property type="match status" value="1"/>
</dbReference>
<feature type="compositionally biased region" description="Polar residues" evidence="3">
    <location>
        <begin position="287"/>
        <end position="296"/>
    </location>
</feature>
<dbReference type="Gene3D" id="2.30.29.30">
    <property type="entry name" value="Pleckstrin-homology domain (PH domain)/Phosphotyrosine-binding domain (PTB)"/>
    <property type="match status" value="1"/>
</dbReference>
<dbReference type="PANTHER" id="PTHR23113:SF368">
    <property type="entry name" value="CELL DIVISION CONTROL PROTEIN 25"/>
    <property type="match status" value="1"/>
</dbReference>
<reference evidence="6 7" key="1">
    <citation type="submission" date="2021-04" db="EMBL/GenBank/DDBJ databases">
        <authorList>
            <person name="Bliznina A."/>
        </authorList>
    </citation>
    <scope>NUCLEOTIDE SEQUENCE [LARGE SCALE GENOMIC DNA]</scope>
</reference>
<sequence>MGYFQCRSPPRQMASDGGEKMFDPVLFDVTRIPADDIATQITKEDFEVFQNIRPDELTCVGWSGRNKQELSPNVVEMTQRFNRTSFWAISVILQTQNLKLRVEVLTQFIRIARRLHDFSNYHGMLAIISALRHVAIDRLTDTWSRISRADRKHFEVLSKFVPEGDGHQLLREKFEAIQLPCIPHLGLFLKELTYIDVANPIVNGIEPESRVMKMNNILRLISEFQMSDYSDLPSLPYIQSYLKSFDYISELQRFLEDDNYKQSYELQPKFDKKSKKFGTMDDLNNPAPRNSVTSRFTRGHRRTVSLGRSPRHNHELLSTEHQPTVSLLDDHPLSQSSSPGSINGVRNSLPGNGISYDIPPEAIIQEGCLMRKKNAKKGQKMAIKYWKRYWIVLTNASGNGYGNDNVLLLYESRSPFIFSRIVDRRQFHRDSAKQMVLSHFVFSEECPNADEFSLTDEYSGECYRFKAFGAVNAHMWKAAIAEAKRPKIPDLIDLSEDR</sequence>
<keyword evidence="1 2" id="KW-0344">Guanine-nucleotide releasing factor</keyword>
<feature type="domain" description="PH" evidence="4">
    <location>
        <begin position="362"/>
        <end position="485"/>
    </location>
</feature>
<gene>
    <name evidence="6" type="ORF">OKIOD_LOCUS2516</name>
</gene>
<accession>A0ABN7RTC5</accession>